<accession>A0ACB8REY5</accession>
<reference evidence="1" key="2">
    <citation type="journal article" date="2022" name="New Phytol.">
        <title>Evolutionary transition to the ectomycorrhizal habit in the genomes of a hyperdiverse lineage of mushroom-forming fungi.</title>
        <authorList>
            <person name="Looney B."/>
            <person name="Miyauchi S."/>
            <person name="Morin E."/>
            <person name="Drula E."/>
            <person name="Courty P.E."/>
            <person name="Kohler A."/>
            <person name="Kuo A."/>
            <person name="LaButti K."/>
            <person name="Pangilinan J."/>
            <person name="Lipzen A."/>
            <person name="Riley R."/>
            <person name="Andreopoulos W."/>
            <person name="He G."/>
            <person name="Johnson J."/>
            <person name="Nolan M."/>
            <person name="Tritt A."/>
            <person name="Barry K.W."/>
            <person name="Grigoriev I.V."/>
            <person name="Nagy L.G."/>
            <person name="Hibbett D."/>
            <person name="Henrissat B."/>
            <person name="Matheny P.B."/>
            <person name="Labbe J."/>
            <person name="Martin F.M."/>
        </authorList>
    </citation>
    <scope>NUCLEOTIDE SEQUENCE</scope>
    <source>
        <strain evidence="1">FP105234-sp</strain>
    </source>
</reference>
<organism evidence="1 2">
    <name type="scientific">Auriscalpium vulgare</name>
    <dbReference type="NCBI Taxonomy" id="40419"/>
    <lineage>
        <taxon>Eukaryota</taxon>
        <taxon>Fungi</taxon>
        <taxon>Dikarya</taxon>
        <taxon>Basidiomycota</taxon>
        <taxon>Agaricomycotina</taxon>
        <taxon>Agaricomycetes</taxon>
        <taxon>Russulales</taxon>
        <taxon>Auriscalpiaceae</taxon>
        <taxon>Auriscalpium</taxon>
    </lineage>
</organism>
<dbReference type="EMBL" id="MU276065">
    <property type="protein sequence ID" value="KAI0042462.1"/>
    <property type="molecule type" value="Genomic_DNA"/>
</dbReference>
<feature type="non-terminal residue" evidence="1">
    <location>
        <position position="102"/>
    </location>
</feature>
<sequence>MKDSPDITKLGEDNYVTWNSEMAAWFRTKGFWLLVKGKEVMPSSDAAEQLKWKEKASKAAGSLFLAVSPAQRTTIFGGEEDNPVVMWNRLKVFYVSSVPSAR</sequence>
<reference evidence="1" key="1">
    <citation type="submission" date="2021-02" db="EMBL/GenBank/DDBJ databases">
        <authorList>
            <consortium name="DOE Joint Genome Institute"/>
            <person name="Ahrendt S."/>
            <person name="Looney B.P."/>
            <person name="Miyauchi S."/>
            <person name="Morin E."/>
            <person name="Drula E."/>
            <person name="Courty P.E."/>
            <person name="Chicoki N."/>
            <person name="Fauchery L."/>
            <person name="Kohler A."/>
            <person name="Kuo A."/>
            <person name="Labutti K."/>
            <person name="Pangilinan J."/>
            <person name="Lipzen A."/>
            <person name="Riley R."/>
            <person name="Andreopoulos W."/>
            <person name="He G."/>
            <person name="Johnson J."/>
            <person name="Barry K.W."/>
            <person name="Grigoriev I.V."/>
            <person name="Nagy L."/>
            <person name="Hibbett D."/>
            <person name="Henrissat B."/>
            <person name="Matheny P.B."/>
            <person name="Labbe J."/>
            <person name="Martin F."/>
        </authorList>
    </citation>
    <scope>NUCLEOTIDE SEQUENCE</scope>
    <source>
        <strain evidence="1">FP105234-sp</strain>
    </source>
</reference>
<dbReference type="Proteomes" id="UP000814033">
    <property type="component" value="Unassembled WGS sequence"/>
</dbReference>
<keyword evidence="2" id="KW-1185">Reference proteome</keyword>
<gene>
    <name evidence="1" type="ORF">FA95DRAFT_1462641</name>
</gene>
<evidence type="ECO:0000313" key="2">
    <source>
        <dbReference type="Proteomes" id="UP000814033"/>
    </source>
</evidence>
<evidence type="ECO:0000313" key="1">
    <source>
        <dbReference type="EMBL" id="KAI0042462.1"/>
    </source>
</evidence>
<comment type="caution">
    <text evidence="1">The sequence shown here is derived from an EMBL/GenBank/DDBJ whole genome shotgun (WGS) entry which is preliminary data.</text>
</comment>
<proteinExistence type="predicted"/>
<name>A0ACB8REY5_9AGAM</name>
<protein>
    <submittedName>
        <fullName evidence="1">Uncharacterized protein</fullName>
    </submittedName>
</protein>